<evidence type="ECO:0000313" key="2">
    <source>
        <dbReference type="Proteomes" id="UP000239494"/>
    </source>
</evidence>
<evidence type="ECO:0008006" key="3">
    <source>
        <dbReference type="Google" id="ProtNLM"/>
    </source>
</evidence>
<dbReference type="EMBL" id="PVTF01000006">
    <property type="protein sequence ID" value="PRY40814.1"/>
    <property type="molecule type" value="Genomic_DNA"/>
</dbReference>
<dbReference type="Gene3D" id="3.40.50.720">
    <property type="entry name" value="NAD(P)-binding Rossmann-like Domain"/>
    <property type="match status" value="1"/>
</dbReference>
<gene>
    <name evidence="1" type="ORF">CLV43_106555</name>
</gene>
<dbReference type="Proteomes" id="UP000239494">
    <property type="component" value="Unassembled WGS sequence"/>
</dbReference>
<dbReference type="PANTHER" id="PTHR14097:SF8">
    <property type="entry name" value="NAD(P)-BINDING DOMAIN-CONTAINING PROTEIN"/>
    <property type="match status" value="1"/>
</dbReference>
<dbReference type="SUPFAM" id="SSF51735">
    <property type="entry name" value="NAD(P)-binding Rossmann-fold domains"/>
    <property type="match status" value="1"/>
</dbReference>
<dbReference type="RefSeq" id="WP_106189303.1">
    <property type="nucleotide sequence ID" value="NZ_PVTF01000006.1"/>
</dbReference>
<dbReference type="PANTHER" id="PTHR14097">
    <property type="entry name" value="OXIDOREDUCTASE HTATIP2"/>
    <property type="match status" value="1"/>
</dbReference>
<name>A0A2T0T5B6_9PSEU</name>
<organism evidence="1 2">
    <name type="scientific">Umezawaea tangerina</name>
    <dbReference type="NCBI Taxonomy" id="84725"/>
    <lineage>
        <taxon>Bacteria</taxon>
        <taxon>Bacillati</taxon>
        <taxon>Actinomycetota</taxon>
        <taxon>Actinomycetes</taxon>
        <taxon>Pseudonocardiales</taxon>
        <taxon>Pseudonocardiaceae</taxon>
        <taxon>Umezawaea</taxon>
    </lineage>
</organism>
<dbReference type="InterPro" id="IPR036291">
    <property type="entry name" value="NAD(P)-bd_dom_sf"/>
</dbReference>
<dbReference type="OrthoDB" id="9798632at2"/>
<sequence>MKVILFGASGMVGQGVLRESLLAPDVTDVLSIVRTPTGKHDPKLTELVHRDFTDFSGVKDRLSGYDACFFCLGVSSLGMKEPEYTRVTYDFTLAAARTLAELNPDSTFIYVSGAGTDSTEKGRSMWARVKGKTENDVMALPFHGYAFRPGYIQALHGVTPKVPWMKAVYTVLSKAYPLLHRILPKATTTTENLGLAMLDVARTTPAKKIHYSTDFNAR</sequence>
<evidence type="ECO:0000313" key="1">
    <source>
        <dbReference type="EMBL" id="PRY40814.1"/>
    </source>
</evidence>
<reference evidence="1 2" key="1">
    <citation type="submission" date="2018-03" db="EMBL/GenBank/DDBJ databases">
        <title>Genomic Encyclopedia of Archaeal and Bacterial Type Strains, Phase II (KMG-II): from individual species to whole genera.</title>
        <authorList>
            <person name="Goeker M."/>
        </authorList>
    </citation>
    <scope>NUCLEOTIDE SEQUENCE [LARGE SCALE GENOMIC DNA]</scope>
    <source>
        <strain evidence="1 2">DSM 44720</strain>
    </source>
</reference>
<proteinExistence type="predicted"/>
<comment type="caution">
    <text evidence="1">The sequence shown here is derived from an EMBL/GenBank/DDBJ whole genome shotgun (WGS) entry which is preliminary data.</text>
</comment>
<protein>
    <recommendedName>
        <fullName evidence="3">NAD(P)-binding protein</fullName>
    </recommendedName>
</protein>
<dbReference type="AlphaFoldDB" id="A0A2T0T5B6"/>
<keyword evidence="2" id="KW-1185">Reference proteome</keyword>
<accession>A0A2T0T5B6</accession>